<evidence type="ECO:0000256" key="6">
    <source>
        <dbReference type="RuleBase" id="RU000553"/>
    </source>
</evidence>
<dbReference type="InterPro" id="IPR017968">
    <property type="entry name" value="Acylphosphatase_CS"/>
</dbReference>
<evidence type="ECO:0000256" key="4">
    <source>
        <dbReference type="ARBA" id="ARBA00047645"/>
    </source>
</evidence>
<dbReference type="Pfam" id="PF00708">
    <property type="entry name" value="Acylphosphatase"/>
    <property type="match status" value="1"/>
</dbReference>
<dbReference type="EC" id="3.6.1.7" evidence="2 5"/>
<dbReference type="InterPro" id="IPR001792">
    <property type="entry name" value="Acylphosphatase-like_dom"/>
</dbReference>
<dbReference type="GO" id="GO:0003998">
    <property type="term" value="F:acylphosphatase activity"/>
    <property type="evidence" value="ECO:0007669"/>
    <property type="project" value="UniProtKB-EC"/>
</dbReference>
<name>A0A1H9JW07_9GAMM</name>
<protein>
    <recommendedName>
        <fullName evidence="2 5">Acylphosphatase</fullName>
        <ecNumber evidence="2 5">3.6.1.7</ecNumber>
    </recommendedName>
</protein>
<comment type="similarity">
    <text evidence="1 7">Belongs to the acylphosphatase family.</text>
</comment>
<feature type="active site" evidence="5">
    <location>
        <position position="26"/>
    </location>
</feature>
<dbReference type="STRING" id="489703.SAMN04488038_112106"/>
<evidence type="ECO:0000256" key="3">
    <source>
        <dbReference type="ARBA" id="ARBA00022801"/>
    </source>
</evidence>
<evidence type="ECO:0000313" key="9">
    <source>
        <dbReference type="EMBL" id="SEQ91201.1"/>
    </source>
</evidence>
<proteinExistence type="inferred from homology"/>
<dbReference type="PROSITE" id="PS00151">
    <property type="entry name" value="ACYLPHOSPHATASE_2"/>
    <property type="match status" value="1"/>
</dbReference>
<keyword evidence="10" id="KW-1185">Reference proteome</keyword>
<dbReference type="PANTHER" id="PTHR10029:SF3">
    <property type="entry name" value="ACYLPHOSPHATASE-RELATED"/>
    <property type="match status" value="1"/>
</dbReference>
<evidence type="ECO:0000256" key="5">
    <source>
        <dbReference type="PROSITE-ProRule" id="PRU00520"/>
    </source>
</evidence>
<reference evidence="9 10" key="1">
    <citation type="submission" date="2016-10" db="EMBL/GenBank/DDBJ databases">
        <authorList>
            <person name="de Groot N.N."/>
        </authorList>
    </citation>
    <scope>NUCLEOTIDE SEQUENCE [LARGE SCALE GENOMIC DNA]</scope>
    <source>
        <strain evidence="9 10">DSM 25927</strain>
    </source>
</reference>
<dbReference type="EMBL" id="FOFS01000012">
    <property type="protein sequence ID" value="SEQ91201.1"/>
    <property type="molecule type" value="Genomic_DNA"/>
</dbReference>
<organism evidence="9 10">
    <name type="scientific">Solimonas aquatica</name>
    <dbReference type="NCBI Taxonomy" id="489703"/>
    <lineage>
        <taxon>Bacteria</taxon>
        <taxon>Pseudomonadati</taxon>
        <taxon>Pseudomonadota</taxon>
        <taxon>Gammaproteobacteria</taxon>
        <taxon>Nevskiales</taxon>
        <taxon>Nevskiaceae</taxon>
        <taxon>Solimonas</taxon>
    </lineage>
</organism>
<dbReference type="SUPFAM" id="SSF54975">
    <property type="entry name" value="Acylphosphatase/BLUF domain-like"/>
    <property type="match status" value="1"/>
</dbReference>
<dbReference type="PROSITE" id="PS00150">
    <property type="entry name" value="ACYLPHOSPHATASE_1"/>
    <property type="match status" value="1"/>
</dbReference>
<dbReference type="Gene3D" id="3.30.70.100">
    <property type="match status" value="1"/>
</dbReference>
<gene>
    <name evidence="9" type="ORF">SAMN04488038_112106</name>
</gene>
<dbReference type="PROSITE" id="PS51160">
    <property type="entry name" value="ACYLPHOSPHATASE_3"/>
    <property type="match status" value="1"/>
</dbReference>
<dbReference type="AlphaFoldDB" id="A0A1H9JW07"/>
<dbReference type="RefSeq" id="WP_093288078.1">
    <property type="nucleotide sequence ID" value="NZ_FOFS01000012.1"/>
</dbReference>
<evidence type="ECO:0000256" key="2">
    <source>
        <dbReference type="ARBA" id="ARBA00012150"/>
    </source>
</evidence>
<keyword evidence="3 5" id="KW-0378">Hydrolase</keyword>
<comment type="catalytic activity">
    <reaction evidence="4 5 6">
        <text>an acyl phosphate + H2O = a carboxylate + phosphate + H(+)</text>
        <dbReference type="Rhea" id="RHEA:14965"/>
        <dbReference type="ChEBI" id="CHEBI:15377"/>
        <dbReference type="ChEBI" id="CHEBI:15378"/>
        <dbReference type="ChEBI" id="CHEBI:29067"/>
        <dbReference type="ChEBI" id="CHEBI:43474"/>
        <dbReference type="ChEBI" id="CHEBI:59918"/>
        <dbReference type="EC" id="3.6.1.7"/>
    </reaction>
</comment>
<dbReference type="InterPro" id="IPR036046">
    <property type="entry name" value="Acylphosphatase-like_dom_sf"/>
</dbReference>
<sequence>MNPESETSGPSYRFRVSGRVQGVYFRQATRQQAEKLGLCGWVRNRADGSVEGLACGAPEALVRLRDWLQKGPPAARVDTLDWQASREPAAPAGFAVLATV</sequence>
<evidence type="ECO:0000313" key="10">
    <source>
        <dbReference type="Proteomes" id="UP000199233"/>
    </source>
</evidence>
<dbReference type="PANTHER" id="PTHR10029">
    <property type="entry name" value="ACYLPHOSPHATASE"/>
    <property type="match status" value="1"/>
</dbReference>
<evidence type="ECO:0000256" key="7">
    <source>
        <dbReference type="RuleBase" id="RU004168"/>
    </source>
</evidence>
<evidence type="ECO:0000256" key="1">
    <source>
        <dbReference type="ARBA" id="ARBA00005614"/>
    </source>
</evidence>
<feature type="domain" description="Acylphosphatase-like" evidence="8">
    <location>
        <begin position="11"/>
        <end position="98"/>
    </location>
</feature>
<accession>A0A1H9JW07</accession>
<evidence type="ECO:0000259" key="8">
    <source>
        <dbReference type="PROSITE" id="PS51160"/>
    </source>
</evidence>
<dbReference type="PRINTS" id="PR00112">
    <property type="entry name" value="ACYLPHPHTASE"/>
</dbReference>
<dbReference type="InterPro" id="IPR020456">
    <property type="entry name" value="Acylphosphatase"/>
</dbReference>
<dbReference type="Proteomes" id="UP000199233">
    <property type="component" value="Unassembled WGS sequence"/>
</dbReference>
<dbReference type="OrthoDB" id="5295388at2"/>
<feature type="active site" evidence="5">
    <location>
        <position position="44"/>
    </location>
</feature>